<name>A0A9K3IRK9_HELAN</name>
<reference evidence="2" key="1">
    <citation type="journal article" date="2017" name="Nature">
        <title>The sunflower genome provides insights into oil metabolism, flowering and Asterid evolution.</title>
        <authorList>
            <person name="Badouin H."/>
            <person name="Gouzy J."/>
            <person name="Grassa C.J."/>
            <person name="Murat F."/>
            <person name="Staton S.E."/>
            <person name="Cottret L."/>
            <person name="Lelandais-Briere C."/>
            <person name="Owens G.L."/>
            <person name="Carrere S."/>
            <person name="Mayjonade B."/>
            <person name="Legrand L."/>
            <person name="Gill N."/>
            <person name="Kane N.C."/>
            <person name="Bowers J.E."/>
            <person name="Hubner S."/>
            <person name="Bellec A."/>
            <person name="Berard A."/>
            <person name="Berges H."/>
            <person name="Blanchet N."/>
            <person name="Boniface M.C."/>
            <person name="Brunel D."/>
            <person name="Catrice O."/>
            <person name="Chaidir N."/>
            <person name="Claudel C."/>
            <person name="Donnadieu C."/>
            <person name="Faraut T."/>
            <person name="Fievet G."/>
            <person name="Helmstetter N."/>
            <person name="King M."/>
            <person name="Knapp S.J."/>
            <person name="Lai Z."/>
            <person name="Le Paslier M.C."/>
            <person name="Lippi Y."/>
            <person name="Lorenzon L."/>
            <person name="Mandel J.R."/>
            <person name="Marage G."/>
            <person name="Marchand G."/>
            <person name="Marquand E."/>
            <person name="Bret-Mestries E."/>
            <person name="Morien E."/>
            <person name="Nambeesan S."/>
            <person name="Nguyen T."/>
            <person name="Pegot-Espagnet P."/>
            <person name="Pouilly N."/>
            <person name="Raftis F."/>
            <person name="Sallet E."/>
            <person name="Schiex T."/>
            <person name="Thomas J."/>
            <person name="Vandecasteele C."/>
            <person name="Vares D."/>
            <person name="Vear F."/>
            <person name="Vautrin S."/>
            <person name="Crespi M."/>
            <person name="Mangin B."/>
            <person name="Burke J.M."/>
            <person name="Salse J."/>
            <person name="Munos S."/>
            <person name="Vincourt P."/>
            <person name="Rieseberg L.H."/>
            <person name="Langlade N.B."/>
        </authorList>
    </citation>
    <scope>NUCLEOTIDE SEQUENCE</scope>
    <source>
        <tissue evidence="2">Leaves</tissue>
    </source>
</reference>
<feature type="signal peptide" evidence="1">
    <location>
        <begin position="1"/>
        <end position="20"/>
    </location>
</feature>
<protein>
    <recommendedName>
        <fullName evidence="4">Secreted protein</fullName>
    </recommendedName>
</protein>
<dbReference type="AlphaFoldDB" id="A0A9K3IRK9"/>
<dbReference type="Gramene" id="mRNA:HanXRQr2_Chr06g0248551">
    <property type="protein sequence ID" value="CDS:HanXRQr2_Chr06g0248551.1"/>
    <property type="gene ID" value="HanXRQr2_Chr06g0248551"/>
</dbReference>
<comment type="caution">
    <text evidence="2">The sequence shown here is derived from an EMBL/GenBank/DDBJ whole genome shotgun (WGS) entry which is preliminary data.</text>
</comment>
<feature type="chain" id="PRO_5039889366" description="Secreted protein" evidence="1">
    <location>
        <begin position="21"/>
        <end position="53"/>
    </location>
</feature>
<sequence length="53" mass="6059">MLFFRLFQLFLTSAWQYVNCNPRTINEVQNICLLVAGVPGDSLQCMPVVIHAF</sequence>
<proteinExistence type="predicted"/>
<keyword evidence="1" id="KW-0732">Signal</keyword>
<accession>A0A9K3IRK9</accession>
<keyword evidence="3" id="KW-1185">Reference proteome</keyword>
<evidence type="ECO:0000313" key="2">
    <source>
        <dbReference type="EMBL" id="KAF5801479.1"/>
    </source>
</evidence>
<reference evidence="2" key="2">
    <citation type="submission" date="2020-06" db="EMBL/GenBank/DDBJ databases">
        <title>Helianthus annuus Genome sequencing and assembly Release 2.</title>
        <authorList>
            <person name="Gouzy J."/>
            <person name="Langlade N."/>
            <person name="Munos S."/>
        </authorList>
    </citation>
    <scope>NUCLEOTIDE SEQUENCE</scope>
    <source>
        <tissue evidence="2">Leaves</tissue>
    </source>
</reference>
<organism evidence="2 3">
    <name type="scientific">Helianthus annuus</name>
    <name type="common">Common sunflower</name>
    <dbReference type="NCBI Taxonomy" id="4232"/>
    <lineage>
        <taxon>Eukaryota</taxon>
        <taxon>Viridiplantae</taxon>
        <taxon>Streptophyta</taxon>
        <taxon>Embryophyta</taxon>
        <taxon>Tracheophyta</taxon>
        <taxon>Spermatophyta</taxon>
        <taxon>Magnoliopsida</taxon>
        <taxon>eudicotyledons</taxon>
        <taxon>Gunneridae</taxon>
        <taxon>Pentapetalae</taxon>
        <taxon>asterids</taxon>
        <taxon>campanulids</taxon>
        <taxon>Asterales</taxon>
        <taxon>Asteraceae</taxon>
        <taxon>Asteroideae</taxon>
        <taxon>Heliantheae alliance</taxon>
        <taxon>Heliantheae</taxon>
        <taxon>Helianthus</taxon>
    </lineage>
</organism>
<gene>
    <name evidence="2" type="ORF">HanXRQr2_Chr06g0248551</name>
</gene>
<dbReference type="EMBL" id="MNCJ02000321">
    <property type="protein sequence ID" value="KAF5801479.1"/>
    <property type="molecule type" value="Genomic_DNA"/>
</dbReference>
<evidence type="ECO:0000256" key="1">
    <source>
        <dbReference type="SAM" id="SignalP"/>
    </source>
</evidence>
<evidence type="ECO:0000313" key="3">
    <source>
        <dbReference type="Proteomes" id="UP000215914"/>
    </source>
</evidence>
<evidence type="ECO:0008006" key="4">
    <source>
        <dbReference type="Google" id="ProtNLM"/>
    </source>
</evidence>
<dbReference type="Proteomes" id="UP000215914">
    <property type="component" value="Unassembled WGS sequence"/>
</dbReference>